<feature type="domain" description="HTH marR-type" evidence="1">
    <location>
        <begin position="3"/>
        <end position="135"/>
    </location>
</feature>
<gene>
    <name evidence="2" type="ORF">GCM10008906_24590</name>
</gene>
<dbReference type="PROSITE" id="PS50995">
    <property type="entry name" value="HTH_MARR_2"/>
    <property type="match status" value="1"/>
</dbReference>
<dbReference type="Proteomes" id="UP001501510">
    <property type="component" value="Unassembled WGS sequence"/>
</dbReference>
<comment type="caution">
    <text evidence="2">The sequence shown here is derived from an EMBL/GenBank/DDBJ whole genome shotgun (WGS) entry which is preliminary data.</text>
</comment>
<dbReference type="InterPro" id="IPR027395">
    <property type="entry name" value="WH_DNA-bd_dom"/>
</dbReference>
<evidence type="ECO:0000313" key="3">
    <source>
        <dbReference type="Proteomes" id="UP001501510"/>
    </source>
</evidence>
<evidence type="ECO:0000259" key="1">
    <source>
        <dbReference type="PROSITE" id="PS50995"/>
    </source>
</evidence>
<dbReference type="Pfam" id="PF13601">
    <property type="entry name" value="HTH_34"/>
    <property type="match status" value="1"/>
</dbReference>
<sequence>MEYSELAKELIQYQFKLSKAPKDINLTDQSRGEMSVIAYLMEVEDGVAPSSLAKFAGVSTARMASVLNSLEKKGYITRSLNSKDRRKIIVHITDEGKVIGIKGRKKAIKRLSRLLSDLGEHDAKEHVRIMKKIYLLSLKHREEEENDA</sequence>
<dbReference type="PANTHER" id="PTHR33164">
    <property type="entry name" value="TRANSCRIPTIONAL REGULATOR, MARR FAMILY"/>
    <property type="match status" value="1"/>
</dbReference>
<dbReference type="EMBL" id="BAAACG010000010">
    <property type="protein sequence ID" value="GAA0742294.1"/>
    <property type="molecule type" value="Genomic_DNA"/>
</dbReference>
<reference evidence="2 3" key="1">
    <citation type="journal article" date="2019" name="Int. J. Syst. Evol. Microbiol.">
        <title>The Global Catalogue of Microorganisms (GCM) 10K type strain sequencing project: providing services to taxonomists for standard genome sequencing and annotation.</title>
        <authorList>
            <consortium name="The Broad Institute Genomics Platform"/>
            <consortium name="The Broad Institute Genome Sequencing Center for Infectious Disease"/>
            <person name="Wu L."/>
            <person name="Ma J."/>
        </authorList>
    </citation>
    <scope>NUCLEOTIDE SEQUENCE [LARGE SCALE GENOMIC DNA]</scope>
    <source>
        <strain evidence="2 3">JCM 1407</strain>
    </source>
</reference>
<dbReference type="Gene3D" id="1.10.10.10">
    <property type="entry name" value="Winged helix-like DNA-binding domain superfamily/Winged helix DNA-binding domain"/>
    <property type="match status" value="1"/>
</dbReference>
<dbReference type="InterPro" id="IPR036390">
    <property type="entry name" value="WH_DNA-bd_sf"/>
</dbReference>
<protein>
    <submittedName>
        <fullName evidence="2">Transcriptional regulator</fullName>
    </submittedName>
</protein>
<evidence type="ECO:0000313" key="2">
    <source>
        <dbReference type="EMBL" id="GAA0742294.1"/>
    </source>
</evidence>
<dbReference type="InterPro" id="IPR036388">
    <property type="entry name" value="WH-like_DNA-bd_sf"/>
</dbReference>
<proteinExistence type="predicted"/>
<dbReference type="SMART" id="SM00347">
    <property type="entry name" value="HTH_MARR"/>
    <property type="match status" value="1"/>
</dbReference>
<dbReference type="PANTHER" id="PTHR33164:SF43">
    <property type="entry name" value="HTH-TYPE TRANSCRIPTIONAL REPRESSOR YETL"/>
    <property type="match status" value="1"/>
</dbReference>
<accession>A0ABN1JLG9</accession>
<organism evidence="2 3">
    <name type="scientific">Clostridium oceanicum</name>
    <dbReference type="NCBI Taxonomy" id="1543"/>
    <lineage>
        <taxon>Bacteria</taxon>
        <taxon>Bacillati</taxon>
        <taxon>Bacillota</taxon>
        <taxon>Clostridia</taxon>
        <taxon>Eubacteriales</taxon>
        <taxon>Clostridiaceae</taxon>
        <taxon>Clostridium</taxon>
    </lineage>
</organism>
<dbReference type="SUPFAM" id="SSF46785">
    <property type="entry name" value="Winged helix' DNA-binding domain"/>
    <property type="match status" value="1"/>
</dbReference>
<dbReference type="InterPro" id="IPR039422">
    <property type="entry name" value="MarR/SlyA-like"/>
</dbReference>
<dbReference type="RefSeq" id="WP_343761940.1">
    <property type="nucleotide sequence ID" value="NZ_BAAACG010000010.1"/>
</dbReference>
<dbReference type="InterPro" id="IPR000835">
    <property type="entry name" value="HTH_MarR-typ"/>
</dbReference>
<name>A0ABN1JLG9_9CLOT</name>
<dbReference type="PRINTS" id="PR00598">
    <property type="entry name" value="HTHMARR"/>
</dbReference>
<keyword evidence="3" id="KW-1185">Reference proteome</keyword>